<evidence type="ECO:0000313" key="1">
    <source>
        <dbReference type="EMBL" id="QDW65576.1"/>
    </source>
</evidence>
<dbReference type="GO" id="GO:0044780">
    <property type="term" value="P:bacterial-type flagellum assembly"/>
    <property type="evidence" value="ECO:0007669"/>
    <property type="project" value="InterPro"/>
</dbReference>
<dbReference type="InterPro" id="IPR036679">
    <property type="entry name" value="FlgN-like_sf"/>
</dbReference>
<keyword evidence="1" id="KW-0282">Flagellum</keyword>
<keyword evidence="1" id="KW-0969">Cilium</keyword>
<keyword evidence="2" id="KW-1185">Reference proteome</keyword>
<gene>
    <name evidence="1" type="ORF">FPZ22_00535</name>
</gene>
<protein>
    <submittedName>
        <fullName evidence="1">Flagellar protein FlgN</fullName>
    </submittedName>
</protein>
<sequence length="111" mass="11785">MSDSGSSVERLALALADERDALIGGDADSLLRATREKLAALHALETDIDPGLAGRIAELAELNRANGALLARRRREVNWALRHLGRTESAPAYDASGGVEQALNTRQLAVA</sequence>
<dbReference type="KEGG" id="lug:FPZ22_00535"/>
<name>A0A518N0X9_9GAMM</name>
<evidence type="ECO:0000313" key="2">
    <source>
        <dbReference type="Proteomes" id="UP000316584"/>
    </source>
</evidence>
<dbReference type="EMBL" id="CP042218">
    <property type="protein sequence ID" value="QDW65576.1"/>
    <property type="molecule type" value="Genomic_DNA"/>
</dbReference>
<keyword evidence="1" id="KW-0966">Cell projection</keyword>
<dbReference type="Proteomes" id="UP000316584">
    <property type="component" value="Chromosome"/>
</dbReference>
<proteinExistence type="predicted"/>
<dbReference type="SUPFAM" id="SSF140566">
    <property type="entry name" value="FlgN-like"/>
    <property type="match status" value="1"/>
</dbReference>
<dbReference type="RefSeq" id="WP_144889317.1">
    <property type="nucleotide sequence ID" value="NZ_CP042218.1"/>
</dbReference>
<dbReference type="OrthoDB" id="5988061at2"/>
<organism evidence="1 2">
    <name type="scientific">Luteimonas granuli</name>
    <dbReference type="NCBI Taxonomy" id="1176533"/>
    <lineage>
        <taxon>Bacteria</taxon>
        <taxon>Pseudomonadati</taxon>
        <taxon>Pseudomonadota</taxon>
        <taxon>Gammaproteobacteria</taxon>
        <taxon>Lysobacterales</taxon>
        <taxon>Lysobacteraceae</taxon>
        <taxon>Luteimonas</taxon>
    </lineage>
</organism>
<reference evidence="1 2" key="1">
    <citation type="submission" date="2019-07" db="EMBL/GenBank/DDBJ databases">
        <title>Full genome sequence of Luteimonas sp. Gr-4.</title>
        <authorList>
            <person name="Im W.-T."/>
        </authorList>
    </citation>
    <scope>NUCLEOTIDE SEQUENCE [LARGE SCALE GENOMIC DNA]</scope>
    <source>
        <strain evidence="1 2">Gr-4</strain>
    </source>
</reference>
<accession>A0A518N0X9</accession>
<dbReference type="AlphaFoldDB" id="A0A518N0X9"/>